<evidence type="ECO:0000256" key="6">
    <source>
        <dbReference type="ARBA" id="ARBA00022705"/>
    </source>
</evidence>
<dbReference type="GO" id="GO:0006271">
    <property type="term" value="P:DNA strand elongation involved in DNA replication"/>
    <property type="evidence" value="ECO:0007669"/>
    <property type="project" value="TreeGrafter"/>
</dbReference>
<dbReference type="AlphaFoldDB" id="A0A382D6K7"/>
<feature type="domain" description="DNA polymerase III beta sliding clamp central" evidence="10">
    <location>
        <begin position="152"/>
        <end position="266"/>
    </location>
</feature>
<evidence type="ECO:0000256" key="7">
    <source>
        <dbReference type="ARBA" id="ARBA00022932"/>
    </source>
</evidence>
<evidence type="ECO:0008006" key="13">
    <source>
        <dbReference type="Google" id="ProtNLM"/>
    </source>
</evidence>
<dbReference type="CDD" id="cd00140">
    <property type="entry name" value="beta_clamp"/>
    <property type="match status" value="1"/>
</dbReference>
<dbReference type="SMART" id="SM00480">
    <property type="entry name" value="POL3Bc"/>
    <property type="match status" value="1"/>
</dbReference>
<dbReference type="InterPro" id="IPR022634">
    <property type="entry name" value="DNA_polIII_beta_N"/>
</dbReference>
<evidence type="ECO:0000256" key="8">
    <source>
        <dbReference type="ARBA" id="ARBA00023125"/>
    </source>
</evidence>
<dbReference type="InterPro" id="IPR001001">
    <property type="entry name" value="DNA_polIII_beta"/>
</dbReference>
<keyword evidence="6" id="KW-0235">DNA replication</keyword>
<dbReference type="Gene3D" id="3.10.150.10">
    <property type="entry name" value="DNA Polymerase III, subunit A, domain 2"/>
    <property type="match status" value="1"/>
</dbReference>
<feature type="domain" description="DNA polymerase III beta sliding clamp C-terminal" evidence="11">
    <location>
        <begin position="269"/>
        <end position="353"/>
    </location>
</feature>
<dbReference type="InterPro" id="IPR046938">
    <property type="entry name" value="DNA_clamp_sf"/>
</dbReference>
<dbReference type="GO" id="GO:0005737">
    <property type="term" value="C:cytoplasm"/>
    <property type="evidence" value="ECO:0007669"/>
    <property type="project" value="UniProtKB-SubCell"/>
</dbReference>
<organism evidence="12">
    <name type="scientific">marine metagenome</name>
    <dbReference type="NCBI Taxonomy" id="408172"/>
    <lineage>
        <taxon>unclassified sequences</taxon>
        <taxon>metagenomes</taxon>
        <taxon>ecological metagenomes</taxon>
    </lineage>
</organism>
<accession>A0A382D6K7</accession>
<evidence type="ECO:0000313" key="12">
    <source>
        <dbReference type="EMBL" id="SVB33213.1"/>
    </source>
</evidence>
<keyword evidence="5" id="KW-0548">Nucleotidyltransferase</keyword>
<keyword evidence="8" id="KW-0238">DNA-binding</keyword>
<dbReference type="EMBL" id="UINC01037553">
    <property type="protein sequence ID" value="SVB33213.1"/>
    <property type="molecule type" value="Genomic_DNA"/>
</dbReference>
<dbReference type="Pfam" id="PF02768">
    <property type="entry name" value="DNA_pol3_beta_3"/>
    <property type="match status" value="1"/>
</dbReference>
<gene>
    <name evidence="12" type="ORF">METZ01_LOCUS186067</name>
</gene>
<comment type="subcellular location">
    <subcellularLocation>
        <location evidence="1">Cytoplasm</location>
    </subcellularLocation>
</comment>
<feature type="domain" description="DNA polymerase III beta sliding clamp N-terminal" evidence="9">
    <location>
        <begin position="33"/>
        <end position="142"/>
    </location>
</feature>
<dbReference type="NCBIfam" id="TIGR00663">
    <property type="entry name" value="dnan"/>
    <property type="match status" value="1"/>
</dbReference>
<comment type="similarity">
    <text evidence="2">Belongs to the beta sliding clamp family.</text>
</comment>
<evidence type="ECO:0000256" key="2">
    <source>
        <dbReference type="ARBA" id="ARBA00010752"/>
    </source>
</evidence>
<dbReference type="Pfam" id="PF02767">
    <property type="entry name" value="DNA_pol3_beta_2"/>
    <property type="match status" value="1"/>
</dbReference>
<dbReference type="PANTHER" id="PTHR30478">
    <property type="entry name" value="DNA POLYMERASE III SUBUNIT BETA"/>
    <property type="match status" value="1"/>
</dbReference>
<name>A0A382D6K7_9ZZZZ</name>
<keyword evidence="3" id="KW-0963">Cytoplasm</keyword>
<keyword evidence="4" id="KW-0808">Transferase</keyword>
<keyword evidence="7" id="KW-0239">DNA-directed DNA polymerase</keyword>
<evidence type="ECO:0000256" key="3">
    <source>
        <dbReference type="ARBA" id="ARBA00022490"/>
    </source>
</evidence>
<dbReference type="PANTHER" id="PTHR30478:SF0">
    <property type="entry name" value="BETA SLIDING CLAMP"/>
    <property type="match status" value="1"/>
</dbReference>
<dbReference type="InterPro" id="IPR022637">
    <property type="entry name" value="DNA_polIII_beta_cen"/>
</dbReference>
<reference evidence="12" key="1">
    <citation type="submission" date="2018-05" db="EMBL/GenBank/DDBJ databases">
        <authorList>
            <person name="Lanie J.A."/>
            <person name="Ng W.-L."/>
            <person name="Kazmierczak K.M."/>
            <person name="Andrzejewski T.M."/>
            <person name="Davidsen T.M."/>
            <person name="Wayne K.J."/>
            <person name="Tettelin H."/>
            <person name="Glass J.I."/>
            <person name="Rusch D."/>
            <person name="Podicherti R."/>
            <person name="Tsui H.-C.T."/>
            <person name="Winkler M.E."/>
        </authorList>
    </citation>
    <scope>NUCLEOTIDE SEQUENCE</scope>
</reference>
<protein>
    <recommendedName>
        <fullName evidence="13">DNA polymerase III beta sliding clamp central domain-containing protein</fullName>
    </recommendedName>
</protein>
<evidence type="ECO:0000256" key="4">
    <source>
        <dbReference type="ARBA" id="ARBA00022679"/>
    </source>
</evidence>
<dbReference type="GO" id="GO:0008408">
    <property type="term" value="F:3'-5' exonuclease activity"/>
    <property type="evidence" value="ECO:0007669"/>
    <property type="project" value="InterPro"/>
</dbReference>
<dbReference type="GO" id="GO:0003677">
    <property type="term" value="F:DNA binding"/>
    <property type="evidence" value="ECO:0007669"/>
    <property type="project" value="UniProtKB-KW"/>
</dbReference>
<evidence type="ECO:0000259" key="11">
    <source>
        <dbReference type="Pfam" id="PF02768"/>
    </source>
</evidence>
<dbReference type="PIRSF" id="PIRSF000804">
    <property type="entry name" value="DNA_pol_III_b"/>
    <property type="match status" value="1"/>
</dbReference>
<proteinExistence type="inferred from homology"/>
<dbReference type="InterPro" id="IPR022635">
    <property type="entry name" value="DNA_polIII_beta_C"/>
</dbReference>
<evidence type="ECO:0000259" key="10">
    <source>
        <dbReference type="Pfam" id="PF02767"/>
    </source>
</evidence>
<dbReference type="GO" id="GO:0003887">
    <property type="term" value="F:DNA-directed DNA polymerase activity"/>
    <property type="evidence" value="ECO:0007669"/>
    <property type="project" value="UniProtKB-KW"/>
</dbReference>
<dbReference type="Pfam" id="PF00712">
    <property type="entry name" value="DNA_pol3_beta"/>
    <property type="match status" value="1"/>
</dbReference>
<sequence>MKFIFCTTSSPVAKTTVYKKEKTLKVTIPASSILMSGIQTVLNVVPPKTTLPILSNLLLETDENSLRIGATDLDLSIVTRLPAQIDEPGSITVPARKFAEMVRELPDTAVDIEVDGVKVETRCDRGLFRLTGVDKDEFPSLPDIQSDKTVSLPPSVLQKLIRKTLFAVSTDETRPGLGGAFCRLEDNTVLMVATDGHRLAKVSAQSGIETTLSEGIIIPPKALNNLARLIGESEVPPQFTIGENHIVFELEQTMLYSRLIEATFPDYERVIPAGNNKLITINRVALQSAVRRVAVLSNATTRQIRFSVKPGFVELSASSHDIGGEAKEEVPAVYDGEPLDTAYDYRYILDVLER</sequence>
<dbReference type="Gene3D" id="3.70.10.10">
    <property type="match status" value="1"/>
</dbReference>
<dbReference type="GO" id="GO:0009360">
    <property type="term" value="C:DNA polymerase III complex"/>
    <property type="evidence" value="ECO:0007669"/>
    <property type="project" value="InterPro"/>
</dbReference>
<evidence type="ECO:0000259" key="9">
    <source>
        <dbReference type="Pfam" id="PF00712"/>
    </source>
</evidence>
<dbReference type="SUPFAM" id="SSF55979">
    <property type="entry name" value="DNA clamp"/>
    <property type="match status" value="3"/>
</dbReference>
<evidence type="ECO:0000256" key="5">
    <source>
        <dbReference type="ARBA" id="ARBA00022695"/>
    </source>
</evidence>
<evidence type="ECO:0000256" key="1">
    <source>
        <dbReference type="ARBA" id="ARBA00004496"/>
    </source>
</evidence>
<feature type="non-terminal residue" evidence="12">
    <location>
        <position position="354"/>
    </location>
</feature>